<evidence type="ECO:0000256" key="2">
    <source>
        <dbReference type="ARBA" id="ARBA00022840"/>
    </source>
</evidence>
<dbReference type="eggNOG" id="KOG0101">
    <property type="taxonomic scope" value="Eukaryota"/>
</dbReference>
<dbReference type="Proteomes" id="UP000001542">
    <property type="component" value="Unassembled WGS sequence"/>
</dbReference>
<organism evidence="3 4">
    <name type="scientific">Trichomonas vaginalis (strain ATCC PRA-98 / G3)</name>
    <dbReference type="NCBI Taxonomy" id="412133"/>
    <lineage>
        <taxon>Eukaryota</taxon>
        <taxon>Metamonada</taxon>
        <taxon>Parabasalia</taxon>
        <taxon>Trichomonadida</taxon>
        <taxon>Trichomonadidae</taxon>
        <taxon>Trichomonas</taxon>
    </lineage>
</organism>
<dbReference type="VEuPathDB" id="TrichDB:TVAG_140390"/>
<dbReference type="InterPro" id="IPR043129">
    <property type="entry name" value="ATPase_NBD"/>
</dbReference>
<dbReference type="EMBL" id="DS113408">
    <property type="protein sequence ID" value="EAY07065.1"/>
    <property type="molecule type" value="Genomic_DNA"/>
</dbReference>
<dbReference type="Gene3D" id="2.60.34.10">
    <property type="entry name" value="Substrate Binding Domain Of DNAk, Chain A, domain 1"/>
    <property type="match status" value="1"/>
</dbReference>
<dbReference type="GO" id="GO:0016887">
    <property type="term" value="F:ATP hydrolysis activity"/>
    <property type="evidence" value="ECO:0000318"/>
    <property type="project" value="GO_Central"/>
</dbReference>
<reference evidence="3" key="2">
    <citation type="journal article" date="2007" name="Science">
        <title>Draft genome sequence of the sexually transmitted pathogen Trichomonas vaginalis.</title>
        <authorList>
            <person name="Carlton J.M."/>
            <person name="Hirt R.P."/>
            <person name="Silva J.C."/>
            <person name="Delcher A.L."/>
            <person name="Schatz M."/>
            <person name="Zhao Q."/>
            <person name="Wortman J.R."/>
            <person name="Bidwell S.L."/>
            <person name="Alsmark U.C.M."/>
            <person name="Besteiro S."/>
            <person name="Sicheritz-Ponten T."/>
            <person name="Noel C.J."/>
            <person name="Dacks J.B."/>
            <person name="Foster P.G."/>
            <person name="Simillion C."/>
            <person name="Van de Peer Y."/>
            <person name="Miranda-Saavedra D."/>
            <person name="Barton G.J."/>
            <person name="Westrop G.D."/>
            <person name="Mueller S."/>
            <person name="Dessi D."/>
            <person name="Fiori P.L."/>
            <person name="Ren Q."/>
            <person name="Paulsen I."/>
            <person name="Zhang H."/>
            <person name="Bastida-Corcuera F.D."/>
            <person name="Simoes-Barbosa A."/>
            <person name="Brown M.T."/>
            <person name="Hayes R.D."/>
            <person name="Mukherjee M."/>
            <person name="Okumura C.Y."/>
            <person name="Schneider R."/>
            <person name="Smith A.J."/>
            <person name="Vanacova S."/>
            <person name="Villalvazo M."/>
            <person name="Haas B.J."/>
            <person name="Pertea M."/>
            <person name="Feldblyum T.V."/>
            <person name="Utterback T.R."/>
            <person name="Shu C.L."/>
            <person name="Osoegawa K."/>
            <person name="de Jong P.J."/>
            <person name="Hrdy I."/>
            <person name="Horvathova L."/>
            <person name="Zubacova Z."/>
            <person name="Dolezal P."/>
            <person name="Malik S.B."/>
            <person name="Logsdon J.M. Jr."/>
            <person name="Henze K."/>
            <person name="Gupta A."/>
            <person name="Wang C.C."/>
            <person name="Dunne R.L."/>
            <person name="Upcroft J.A."/>
            <person name="Upcroft P."/>
            <person name="White O."/>
            <person name="Salzberg S.L."/>
            <person name="Tang P."/>
            <person name="Chiu C.-H."/>
            <person name="Lee Y.-S."/>
            <person name="Embley T.M."/>
            <person name="Coombs G.H."/>
            <person name="Mottram J.C."/>
            <person name="Tachezy J."/>
            <person name="Fraser-Liggett C.M."/>
            <person name="Johnson P.J."/>
        </authorList>
    </citation>
    <scope>NUCLEOTIDE SEQUENCE [LARGE SCALE GENOMIC DNA]</scope>
    <source>
        <strain evidence="3">G3</strain>
    </source>
</reference>
<sequence length="356" mass="41157">MIQHISSTRRQDKISLQINGNLIEYTVTRKIFENIVDPLISRTIDIVRKLLKEHNDIKVEYILLVGGSSLIYRVKECLEDEFSNDNIKVLNSVDPLTAVCIGASQKSFFEFVKHNTETRRIIPKSFPKQMIESVSITYGYLCYENLLNEYSYYPMIKKGSKLPTEPVINIATTQFDNQKEILMAVLQGESYEDSKEIGRYIITGLTGKMKAREESVRVTFQVDEQNCLHMTFELLDVEGGKVQTMDLDVSKFLPRVEAENKLTNMTPEQIEESRARIGVNQRNLDEELGELEDSFKKYLKKAKNQSNTKAIEICKENLNLIEEAFVAEDEDSMKKYADKIKQSLISFERQYRDLCH</sequence>
<dbReference type="VEuPathDB" id="TrichDB:TVAGG3_0409620"/>
<dbReference type="PANTHER" id="PTHR19375">
    <property type="entry name" value="HEAT SHOCK PROTEIN 70KDA"/>
    <property type="match status" value="1"/>
</dbReference>
<dbReference type="SMR" id="A2EJS7"/>
<dbReference type="GO" id="GO:0044183">
    <property type="term" value="F:protein folding chaperone"/>
    <property type="evidence" value="ECO:0000318"/>
    <property type="project" value="GO_Central"/>
</dbReference>
<keyword evidence="2" id="KW-0067">ATP-binding</keyword>
<dbReference type="GO" id="GO:0005737">
    <property type="term" value="C:cytoplasm"/>
    <property type="evidence" value="ECO:0000318"/>
    <property type="project" value="GO_Central"/>
</dbReference>
<evidence type="ECO:0000313" key="4">
    <source>
        <dbReference type="Proteomes" id="UP000001542"/>
    </source>
</evidence>
<reference evidence="3" key="1">
    <citation type="submission" date="2006-10" db="EMBL/GenBank/DDBJ databases">
        <authorList>
            <person name="Amadeo P."/>
            <person name="Zhao Q."/>
            <person name="Wortman J."/>
            <person name="Fraser-Liggett C."/>
            <person name="Carlton J."/>
        </authorList>
    </citation>
    <scope>NUCLEOTIDE SEQUENCE</scope>
    <source>
        <strain evidence="3">G3</strain>
    </source>
</reference>
<dbReference type="SUPFAM" id="SSF53067">
    <property type="entry name" value="Actin-like ATPase domain"/>
    <property type="match status" value="1"/>
</dbReference>
<dbReference type="InParanoid" id="A2EJS7"/>
<dbReference type="GO" id="GO:0005524">
    <property type="term" value="F:ATP binding"/>
    <property type="evidence" value="ECO:0007669"/>
    <property type="project" value="UniProtKB-KW"/>
</dbReference>
<dbReference type="GO" id="GO:0042026">
    <property type="term" value="P:protein refolding"/>
    <property type="evidence" value="ECO:0000318"/>
    <property type="project" value="GO_Central"/>
</dbReference>
<dbReference type="GO" id="GO:0031072">
    <property type="term" value="F:heat shock protein binding"/>
    <property type="evidence" value="ECO:0000318"/>
    <property type="project" value="GO_Central"/>
</dbReference>
<dbReference type="Pfam" id="PF00012">
    <property type="entry name" value="HSP70"/>
    <property type="match status" value="1"/>
</dbReference>
<keyword evidence="4" id="KW-1185">Reference proteome</keyword>
<evidence type="ECO:0000313" key="3">
    <source>
        <dbReference type="EMBL" id="EAY07065.1"/>
    </source>
</evidence>
<gene>
    <name evidence="3" type="ORF">TVAG_140390</name>
</gene>
<dbReference type="FunFam" id="3.30.420.40:FF:000605">
    <property type="entry name" value="Uncharacterized protein"/>
    <property type="match status" value="1"/>
</dbReference>
<dbReference type="STRING" id="5722.A2EJS7"/>
<dbReference type="InterPro" id="IPR013126">
    <property type="entry name" value="Hsp_70_fam"/>
</dbReference>
<dbReference type="Gene3D" id="3.90.640.10">
    <property type="entry name" value="Actin, Chain A, domain 4"/>
    <property type="match status" value="1"/>
</dbReference>
<keyword evidence="1" id="KW-0547">Nucleotide-binding</keyword>
<dbReference type="KEGG" id="tva:4764950"/>
<evidence type="ECO:0008006" key="5">
    <source>
        <dbReference type="Google" id="ProtNLM"/>
    </source>
</evidence>
<dbReference type="OrthoDB" id="6765990at2759"/>
<proteinExistence type="predicted"/>
<dbReference type="AlphaFoldDB" id="A2EJS7"/>
<protein>
    <recommendedName>
        <fullName evidence="5">DnaK protein</fullName>
    </recommendedName>
</protein>
<name>A2EJS7_TRIV3</name>
<dbReference type="SUPFAM" id="SSF100920">
    <property type="entry name" value="Heat shock protein 70kD (HSP70), peptide-binding domain"/>
    <property type="match status" value="1"/>
</dbReference>
<dbReference type="Gene3D" id="3.30.420.40">
    <property type="match status" value="1"/>
</dbReference>
<evidence type="ECO:0000256" key="1">
    <source>
        <dbReference type="ARBA" id="ARBA00022741"/>
    </source>
</evidence>
<dbReference type="GO" id="GO:0140662">
    <property type="term" value="F:ATP-dependent protein folding chaperone"/>
    <property type="evidence" value="ECO:0007669"/>
    <property type="project" value="InterPro"/>
</dbReference>
<dbReference type="InterPro" id="IPR029047">
    <property type="entry name" value="HSP70_peptide-bd_sf"/>
</dbReference>
<dbReference type="RefSeq" id="XP_001319288.1">
    <property type="nucleotide sequence ID" value="XM_001319253.1"/>
</dbReference>
<accession>A2EJS7</accession>